<dbReference type="Pfam" id="PF03401">
    <property type="entry name" value="TctC"/>
    <property type="match status" value="1"/>
</dbReference>
<evidence type="ECO:0000256" key="1">
    <source>
        <dbReference type="ARBA" id="ARBA00006987"/>
    </source>
</evidence>
<name>A0A9X1VTP5_9BURK</name>
<dbReference type="InterPro" id="IPR042100">
    <property type="entry name" value="Bug_dom1"/>
</dbReference>
<keyword evidence="2" id="KW-0732">Signal</keyword>
<comment type="caution">
    <text evidence="3">The sequence shown here is derived from an EMBL/GenBank/DDBJ whole genome shotgun (WGS) entry which is preliminary data.</text>
</comment>
<reference evidence="3" key="1">
    <citation type="submission" date="2022-03" db="EMBL/GenBank/DDBJ databases">
        <authorList>
            <person name="Woo C.Y."/>
        </authorList>
    </citation>
    <scope>NUCLEOTIDE SEQUENCE</scope>
    <source>
        <strain evidence="3">CYS-02</strain>
    </source>
</reference>
<comment type="similarity">
    <text evidence="1">Belongs to the UPF0065 (bug) family.</text>
</comment>
<organism evidence="3 4">
    <name type="scientific">Variovorax terrae</name>
    <dbReference type="NCBI Taxonomy" id="2923278"/>
    <lineage>
        <taxon>Bacteria</taxon>
        <taxon>Pseudomonadati</taxon>
        <taxon>Pseudomonadota</taxon>
        <taxon>Betaproteobacteria</taxon>
        <taxon>Burkholderiales</taxon>
        <taxon>Comamonadaceae</taxon>
        <taxon>Variovorax</taxon>
    </lineage>
</organism>
<keyword evidence="4" id="KW-1185">Reference proteome</keyword>
<dbReference type="EMBL" id="JALGBI010000001">
    <property type="protein sequence ID" value="MCJ0763165.1"/>
    <property type="molecule type" value="Genomic_DNA"/>
</dbReference>
<dbReference type="RefSeq" id="WP_243305766.1">
    <property type="nucleotide sequence ID" value="NZ_JALGBI010000001.1"/>
</dbReference>
<dbReference type="PANTHER" id="PTHR42928:SF5">
    <property type="entry name" value="BLR1237 PROTEIN"/>
    <property type="match status" value="1"/>
</dbReference>
<dbReference type="AlphaFoldDB" id="A0A9X1VTP5"/>
<dbReference type="Gene3D" id="3.40.190.150">
    <property type="entry name" value="Bordetella uptake gene, domain 1"/>
    <property type="match status" value="1"/>
</dbReference>
<evidence type="ECO:0000313" key="3">
    <source>
        <dbReference type="EMBL" id="MCJ0763165.1"/>
    </source>
</evidence>
<evidence type="ECO:0000313" key="4">
    <source>
        <dbReference type="Proteomes" id="UP001139447"/>
    </source>
</evidence>
<gene>
    <name evidence="3" type="ORF">MMF98_08085</name>
</gene>
<dbReference type="SUPFAM" id="SSF53850">
    <property type="entry name" value="Periplasmic binding protein-like II"/>
    <property type="match status" value="1"/>
</dbReference>
<dbReference type="InterPro" id="IPR005064">
    <property type="entry name" value="BUG"/>
</dbReference>
<dbReference type="Proteomes" id="UP001139447">
    <property type="component" value="Unassembled WGS sequence"/>
</dbReference>
<accession>A0A9X1VTP5</accession>
<dbReference type="PIRSF" id="PIRSF017082">
    <property type="entry name" value="YflP"/>
    <property type="match status" value="1"/>
</dbReference>
<dbReference type="PANTHER" id="PTHR42928">
    <property type="entry name" value="TRICARBOXYLATE-BINDING PROTEIN"/>
    <property type="match status" value="1"/>
</dbReference>
<proteinExistence type="inferred from homology"/>
<feature type="chain" id="PRO_5040798555" evidence="2">
    <location>
        <begin position="27"/>
        <end position="327"/>
    </location>
</feature>
<dbReference type="Gene3D" id="3.40.190.10">
    <property type="entry name" value="Periplasmic binding protein-like II"/>
    <property type="match status" value="1"/>
</dbReference>
<dbReference type="CDD" id="cd13578">
    <property type="entry name" value="PBP2_Bug27"/>
    <property type="match status" value="1"/>
</dbReference>
<evidence type="ECO:0000256" key="2">
    <source>
        <dbReference type="SAM" id="SignalP"/>
    </source>
</evidence>
<protein>
    <submittedName>
        <fullName evidence="3">Tripartite tricarboxylate transporter substrate binding protein</fullName>
    </submittedName>
</protein>
<feature type="signal peptide" evidence="2">
    <location>
        <begin position="1"/>
        <end position="26"/>
    </location>
</feature>
<sequence length="327" mass="33466">MHFTRRTLAGTCLAGLALAAAGTVAAQEAFPSKPVKIVVAFTAGGPTDVVARLLGQKLTEAWGQQVVVENRPGAAGVLGSEQVAKAPADGYTLLMATAGNLTVNQHLYPKMRFDPVKDFAPILQTAAVDFVLVTSASSPYKSVKDVTAAAKAKPEGVSTSTSGNGGAPHLAAALFNDAAGVRLLMVPYKGTADAVNAVLAGEVNLDFDAASQVLPHVNSGKLRALAVLGAKRSALLPEVPTMAEAGLPGYQFSNWFGLVAPAGTPQPVLNKLQADVARALQSTDVRARFQTMGLEPGGGSAAQFGALIQADSAKWAAAIKSANITAQ</sequence>